<dbReference type="PANTHER" id="PTHR44379:SF5">
    <property type="entry name" value="OXIDOREDUCTASE WITH IRON-SULFUR SUBUNIT"/>
    <property type="match status" value="1"/>
</dbReference>
<dbReference type="AlphaFoldDB" id="A0A645ECZ6"/>
<name>A0A645ECZ6_9ZZZZ</name>
<evidence type="ECO:0000256" key="4">
    <source>
        <dbReference type="ARBA" id="ARBA00023004"/>
    </source>
</evidence>
<dbReference type="SUPFAM" id="SSF54292">
    <property type="entry name" value="2Fe-2S ferredoxin-like"/>
    <property type="match status" value="1"/>
</dbReference>
<sequence>MKLSFTVNGKLREVDCSPTIRLNDLLRDEFGCTGVKEGCGEGDCGACTILLDGENVPSCILVAGQAAGHEIITIEGVTENGQMSAIQDAFARAGAVQCGYCTPGMILSAKALLDKNPHPTEAEIRTALSGNLCRCTGYTKIVKAVQLAAEEVAE</sequence>
<dbReference type="GO" id="GO:0046872">
    <property type="term" value="F:metal ion binding"/>
    <property type="evidence" value="ECO:0007669"/>
    <property type="project" value="UniProtKB-KW"/>
</dbReference>
<keyword evidence="1" id="KW-0001">2Fe-2S</keyword>
<dbReference type="PROSITE" id="PS00197">
    <property type="entry name" value="2FE2S_FER_1"/>
    <property type="match status" value="1"/>
</dbReference>
<gene>
    <name evidence="7" type="primary">ndhS_15</name>
    <name evidence="7" type="ORF">SDC9_145720</name>
</gene>
<dbReference type="Pfam" id="PF00111">
    <property type="entry name" value="Fer2"/>
    <property type="match status" value="1"/>
</dbReference>
<dbReference type="GO" id="GO:0050138">
    <property type="term" value="F:nicotinate dehydrogenase activity"/>
    <property type="evidence" value="ECO:0007669"/>
    <property type="project" value="UniProtKB-EC"/>
</dbReference>
<dbReference type="EC" id="1.17.1.5" evidence="7"/>
<evidence type="ECO:0000256" key="3">
    <source>
        <dbReference type="ARBA" id="ARBA00023002"/>
    </source>
</evidence>
<evidence type="ECO:0000313" key="7">
    <source>
        <dbReference type="EMBL" id="MPM98532.1"/>
    </source>
</evidence>
<dbReference type="InterPro" id="IPR006058">
    <property type="entry name" value="2Fe2S_fd_BS"/>
</dbReference>
<evidence type="ECO:0000256" key="5">
    <source>
        <dbReference type="ARBA" id="ARBA00023014"/>
    </source>
</evidence>
<comment type="caution">
    <text evidence="7">The sequence shown here is derived from an EMBL/GenBank/DDBJ whole genome shotgun (WGS) entry which is preliminary data.</text>
</comment>
<dbReference type="PANTHER" id="PTHR44379">
    <property type="entry name" value="OXIDOREDUCTASE WITH IRON-SULFUR SUBUNIT"/>
    <property type="match status" value="1"/>
</dbReference>
<dbReference type="SUPFAM" id="SSF47741">
    <property type="entry name" value="CO dehydrogenase ISP C-domain like"/>
    <property type="match status" value="1"/>
</dbReference>
<keyword evidence="3 7" id="KW-0560">Oxidoreductase</keyword>
<evidence type="ECO:0000256" key="2">
    <source>
        <dbReference type="ARBA" id="ARBA00022723"/>
    </source>
</evidence>
<dbReference type="PROSITE" id="PS51085">
    <property type="entry name" value="2FE2S_FER_2"/>
    <property type="match status" value="1"/>
</dbReference>
<protein>
    <submittedName>
        <fullName evidence="7">Nicotinate dehydrogenase small FeS subunit</fullName>
        <ecNumber evidence="7">1.17.1.5</ecNumber>
    </submittedName>
</protein>
<dbReference type="InterPro" id="IPR012675">
    <property type="entry name" value="Beta-grasp_dom_sf"/>
</dbReference>
<feature type="domain" description="2Fe-2S ferredoxin-type" evidence="6">
    <location>
        <begin position="1"/>
        <end position="77"/>
    </location>
</feature>
<dbReference type="FunFam" id="1.10.150.120:FF:000003">
    <property type="entry name" value="Carbon monoxide dehydrogenase, small subunit"/>
    <property type="match status" value="1"/>
</dbReference>
<organism evidence="7">
    <name type="scientific">bioreactor metagenome</name>
    <dbReference type="NCBI Taxonomy" id="1076179"/>
    <lineage>
        <taxon>unclassified sequences</taxon>
        <taxon>metagenomes</taxon>
        <taxon>ecological metagenomes</taxon>
    </lineage>
</organism>
<evidence type="ECO:0000259" key="6">
    <source>
        <dbReference type="PROSITE" id="PS51085"/>
    </source>
</evidence>
<dbReference type="InterPro" id="IPR036884">
    <property type="entry name" value="2Fe-2S-bd_dom_sf"/>
</dbReference>
<dbReference type="Gene3D" id="1.10.150.120">
    <property type="entry name" value="[2Fe-2S]-binding domain"/>
    <property type="match status" value="1"/>
</dbReference>
<dbReference type="Pfam" id="PF01799">
    <property type="entry name" value="Fer2_2"/>
    <property type="match status" value="1"/>
</dbReference>
<evidence type="ECO:0000256" key="1">
    <source>
        <dbReference type="ARBA" id="ARBA00022714"/>
    </source>
</evidence>
<dbReference type="Gene3D" id="3.10.20.30">
    <property type="match status" value="1"/>
</dbReference>
<keyword evidence="4" id="KW-0408">Iron</keyword>
<dbReference type="InterPro" id="IPR001041">
    <property type="entry name" value="2Fe-2S_ferredoxin-type"/>
</dbReference>
<dbReference type="InterPro" id="IPR051452">
    <property type="entry name" value="Diverse_Oxidoreductases"/>
</dbReference>
<accession>A0A645ECZ6</accession>
<keyword evidence="5" id="KW-0411">Iron-sulfur</keyword>
<dbReference type="InterPro" id="IPR002888">
    <property type="entry name" value="2Fe-2S-bd"/>
</dbReference>
<keyword evidence="2" id="KW-0479">Metal-binding</keyword>
<reference evidence="7" key="1">
    <citation type="submission" date="2019-08" db="EMBL/GenBank/DDBJ databases">
        <authorList>
            <person name="Kucharzyk K."/>
            <person name="Murdoch R.W."/>
            <person name="Higgins S."/>
            <person name="Loffler F."/>
        </authorList>
    </citation>
    <scope>NUCLEOTIDE SEQUENCE</scope>
</reference>
<proteinExistence type="predicted"/>
<dbReference type="InterPro" id="IPR036010">
    <property type="entry name" value="2Fe-2S_ferredoxin-like_sf"/>
</dbReference>
<dbReference type="EMBL" id="VSSQ01044687">
    <property type="protein sequence ID" value="MPM98532.1"/>
    <property type="molecule type" value="Genomic_DNA"/>
</dbReference>
<dbReference type="GO" id="GO:0051537">
    <property type="term" value="F:2 iron, 2 sulfur cluster binding"/>
    <property type="evidence" value="ECO:0007669"/>
    <property type="project" value="UniProtKB-KW"/>
</dbReference>